<dbReference type="PANTHER" id="PTHR23518">
    <property type="entry name" value="C-METHYLTRANSFERASE"/>
    <property type="match status" value="1"/>
</dbReference>
<evidence type="ECO:0000313" key="8">
    <source>
        <dbReference type="Proteomes" id="UP001319870"/>
    </source>
</evidence>
<feature type="transmembrane region" description="Helical" evidence="5">
    <location>
        <begin position="332"/>
        <end position="352"/>
    </location>
</feature>
<feature type="transmembrane region" description="Helical" evidence="5">
    <location>
        <begin position="308"/>
        <end position="326"/>
    </location>
</feature>
<gene>
    <name evidence="7" type="ORF">LEP48_02455</name>
</gene>
<name>A0ABS7ZAZ5_9MICO</name>
<evidence type="ECO:0000313" key="7">
    <source>
        <dbReference type="EMBL" id="MCA5892210.1"/>
    </source>
</evidence>
<dbReference type="Gene3D" id="1.20.1250.20">
    <property type="entry name" value="MFS general substrate transporter like domains"/>
    <property type="match status" value="2"/>
</dbReference>
<dbReference type="InterPro" id="IPR011701">
    <property type="entry name" value="MFS"/>
</dbReference>
<keyword evidence="4 5" id="KW-0472">Membrane</keyword>
<dbReference type="Proteomes" id="UP001319870">
    <property type="component" value="Unassembled WGS sequence"/>
</dbReference>
<dbReference type="Pfam" id="PF07690">
    <property type="entry name" value="MFS_1"/>
    <property type="match status" value="1"/>
</dbReference>
<feature type="transmembrane region" description="Helical" evidence="5">
    <location>
        <begin position="57"/>
        <end position="78"/>
    </location>
</feature>
<dbReference type="EMBL" id="JAIXCQ010000001">
    <property type="protein sequence ID" value="MCA5892210.1"/>
    <property type="molecule type" value="Genomic_DNA"/>
</dbReference>
<comment type="subcellular location">
    <subcellularLocation>
        <location evidence="1">Cell membrane</location>
        <topology evidence="1">Multi-pass membrane protein</topology>
    </subcellularLocation>
</comment>
<evidence type="ECO:0000256" key="4">
    <source>
        <dbReference type="ARBA" id="ARBA00023136"/>
    </source>
</evidence>
<feature type="transmembrane region" description="Helical" evidence="5">
    <location>
        <begin position="162"/>
        <end position="181"/>
    </location>
</feature>
<dbReference type="SUPFAM" id="SSF103473">
    <property type="entry name" value="MFS general substrate transporter"/>
    <property type="match status" value="1"/>
</dbReference>
<organism evidence="7 8">
    <name type="scientific">Isoptericola luteus</name>
    <dbReference type="NCBI Taxonomy" id="2879484"/>
    <lineage>
        <taxon>Bacteria</taxon>
        <taxon>Bacillati</taxon>
        <taxon>Actinomycetota</taxon>
        <taxon>Actinomycetes</taxon>
        <taxon>Micrococcales</taxon>
        <taxon>Promicromonosporaceae</taxon>
        <taxon>Isoptericola</taxon>
    </lineage>
</organism>
<feature type="transmembrane region" description="Helical" evidence="5">
    <location>
        <begin position="244"/>
        <end position="269"/>
    </location>
</feature>
<dbReference type="PROSITE" id="PS50850">
    <property type="entry name" value="MFS"/>
    <property type="match status" value="1"/>
</dbReference>
<keyword evidence="8" id="KW-1185">Reference proteome</keyword>
<evidence type="ECO:0000256" key="3">
    <source>
        <dbReference type="ARBA" id="ARBA00022989"/>
    </source>
</evidence>
<feature type="transmembrane region" description="Helical" evidence="5">
    <location>
        <begin position="372"/>
        <end position="390"/>
    </location>
</feature>
<keyword evidence="3 5" id="KW-1133">Transmembrane helix</keyword>
<feature type="domain" description="Major facilitator superfamily (MFS) profile" evidence="6">
    <location>
        <begin position="22"/>
        <end position="434"/>
    </location>
</feature>
<feature type="transmembrane region" description="Helical" evidence="5">
    <location>
        <begin position="90"/>
        <end position="108"/>
    </location>
</feature>
<proteinExistence type="predicted"/>
<protein>
    <submittedName>
        <fullName evidence="7">MFS transporter</fullName>
    </submittedName>
</protein>
<evidence type="ECO:0000259" key="6">
    <source>
        <dbReference type="PROSITE" id="PS50850"/>
    </source>
</evidence>
<feature type="transmembrane region" description="Helical" evidence="5">
    <location>
        <begin position="275"/>
        <end position="296"/>
    </location>
</feature>
<dbReference type="RefSeq" id="WP_225563925.1">
    <property type="nucleotide sequence ID" value="NZ_JAIXCQ010000001.1"/>
</dbReference>
<evidence type="ECO:0000256" key="2">
    <source>
        <dbReference type="ARBA" id="ARBA00022692"/>
    </source>
</evidence>
<evidence type="ECO:0000256" key="5">
    <source>
        <dbReference type="SAM" id="Phobius"/>
    </source>
</evidence>
<feature type="transmembrane region" description="Helical" evidence="5">
    <location>
        <begin position="20"/>
        <end position="37"/>
    </location>
</feature>
<comment type="caution">
    <text evidence="7">The sequence shown here is derived from an EMBL/GenBank/DDBJ whole genome shotgun (WGS) entry which is preliminary data.</text>
</comment>
<feature type="transmembrane region" description="Helical" evidence="5">
    <location>
        <begin position="120"/>
        <end position="141"/>
    </location>
</feature>
<reference evidence="7 8" key="1">
    <citation type="submission" date="2021-09" db="EMBL/GenBank/DDBJ databases">
        <title>Isoptericola luteus sp. nov., a novel bacterium isolated from Harbin, the capital city of Heilongjiang province.</title>
        <authorList>
            <person name="Li J."/>
        </authorList>
    </citation>
    <scope>NUCLEOTIDE SEQUENCE [LARGE SCALE GENOMIC DNA]</scope>
    <source>
        <strain evidence="7 8">NEAU-Y5</strain>
    </source>
</reference>
<dbReference type="InterPro" id="IPR020846">
    <property type="entry name" value="MFS_dom"/>
</dbReference>
<feature type="transmembrane region" description="Helical" evidence="5">
    <location>
        <begin position="410"/>
        <end position="429"/>
    </location>
</feature>
<feature type="transmembrane region" description="Helical" evidence="5">
    <location>
        <begin position="193"/>
        <end position="212"/>
    </location>
</feature>
<evidence type="ECO:0000256" key="1">
    <source>
        <dbReference type="ARBA" id="ARBA00004651"/>
    </source>
</evidence>
<keyword evidence="2 5" id="KW-0812">Transmembrane</keyword>
<dbReference type="PANTHER" id="PTHR23518:SF2">
    <property type="entry name" value="MAJOR FACILITATOR SUPERFAMILY TRANSPORTER"/>
    <property type="match status" value="1"/>
</dbReference>
<accession>A0ABS7ZAZ5</accession>
<dbReference type="InterPro" id="IPR036259">
    <property type="entry name" value="MFS_trans_sf"/>
</dbReference>
<sequence>MTTPMRAVPAARPRTEALGARAWLTVVVVGLVGQLAWTVENMYLNVFVYDTISTDPTVLAVLVAASAIAATVATFLVGTWSDRVARRRPFIAAGYVLWGATTAAFGLVSPSAAAPVVTTVGAAVVTIVVLDCAMSVFGSGANDAAFNAWVTETTTPANRGRVDGVLAIMPLVAMLVVFGVLDPLTRAGRWELFFGLVGGATAAVGVLAAFLVREPVAVRPPADGYLAALVHGLRPATVRRHPRLYLLLAAWAVVGTSTQVFLPYLIIYIQRYLRIEAYALVLATVLVAASLVSVLGGRVIDRVGKQRMILPAAAVLAAGLLGMFVARGTVPVIVAGAVMMSGFLLAVAALAASVRDATPAGRVGMVQGLRMIAMVAIPMVAGPFLGAWVITGANETYVDLGVVKQVPTPWIFVAAAVVALLVVVPVAFLRRLAPQEARR</sequence>